<accession>A0A545VAJ8</accession>
<proteinExistence type="predicted"/>
<comment type="caution">
    <text evidence="1">The sequence shown here is derived from an EMBL/GenBank/DDBJ whole genome shotgun (WGS) entry which is preliminary data.</text>
</comment>
<dbReference type="Proteomes" id="UP000315783">
    <property type="component" value="Unassembled WGS sequence"/>
</dbReference>
<reference evidence="1 2" key="1">
    <citation type="journal article" date="2019" name="Appl. Microbiol. Biotechnol.">
        <title>Genome sequence of Isaria javanica and comparative genome analysis insights into family S53 peptidase evolution in fungal entomopathogens.</title>
        <authorList>
            <person name="Lin R."/>
            <person name="Zhang X."/>
            <person name="Xin B."/>
            <person name="Zou M."/>
            <person name="Gao Y."/>
            <person name="Qin F."/>
            <person name="Hu Q."/>
            <person name="Xie B."/>
            <person name="Cheng X."/>
        </authorList>
    </citation>
    <scope>NUCLEOTIDE SEQUENCE [LARGE SCALE GENOMIC DNA]</scope>
    <source>
        <strain evidence="1 2">IJ1G</strain>
    </source>
</reference>
<name>A0A545VAJ8_9HYPO</name>
<dbReference type="AlphaFoldDB" id="A0A545VAJ8"/>
<dbReference type="EMBL" id="SPUK01000003">
    <property type="protein sequence ID" value="TQV98756.1"/>
    <property type="molecule type" value="Genomic_DNA"/>
</dbReference>
<protein>
    <submittedName>
        <fullName evidence="1">Uncharacterized protein</fullName>
    </submittedName>
</protein>
<organism evidence="1 2">
    <name type="scientific">Cordyceps javanica</name>
    <dbReference type="NCBI Taxonomy" id="43265"/>
    <lineage>
        <taxon>Eukaryota</taxon>
        <taxon>Fungi</taxon>
        <taxon>Dikarya</taxon>
        <taxon>Ascomycota</taxon>
        <taxon>Pezizomycotina</taxon>
        <taxon>Sordariomycetes</taxon>
        <taxon>Hypocreomycetidae</taxon>
        <taxon>Hypocreales</taxon>
        <taxon>Cordycipitaceae</taxon>
        <taxon>Cordyceps</taxon>
    </lineage>
</organism>
<keyword evidence="2" id="KW-1185">Reference proteome</keyword>
<evidence type="ECO:0000313" key="2">
    <source>
        <dbReference type="Proteomes" id="UP000315783"/>
    </source>
</evidence>
<gene>
    <name evidence="1" type="ORF">IF1G_02836</name>
</gene>
<sequence length="51" mass="5826">MLSSLAQSSAPRRKRHWGVAGSDAPAWYCRVTRTPYRPTEEINICMAIPHR</sequence>
<evidence type="ECO:0000313" key="1">
    <source>
        <dbReference type="EMBL" id="TQV98756.1"/>
    </source>
</evidence>